<comment type="caution">
    <text evidence="4">The sequence shown here is derived from an EMBL/GenBank/DDBJ whole genome shotgun (WGS) entry which is preliminary data.</text>
</comment>
<name>A0A1A9RIS8_EIKCO</name>
<evidence type="ECO:0000313" key="5">
    <source>
        <dbReference type="Proteomes" id="UP000077589"/>
    </source>
</evidence>
<evidence type="ECO:0000259" key="1">
    <source>
        <dbReference type="Pfam" id="PF09327"/>
    </source>
</evidence>
<dbReference type="Pfam" id="PF09327">
    <property type="entry name" value="Phage_Tail_Tip"/>
    <property type="match status" value="1"/>
</dbReference>
<evidence type="ECO:0000313" key="4">
    <source>
        <dbReference type="EMBL" id="OAM19381.1"/>
    </source>
</evidence>
<organism evidence="4 5">
    <name type="scientific">Eikenella corrodens</name>
    <dbReference type="NCBI Taxonomy" id="539"/>
    <lineage>
        <taxon>Bacteria</taxon>
        <taxon>Pseudomonadati</taxon>
        <taxon>Pseudomonadota</taxon>
        <taxon>Betaproteobacteria</taxon>
        <taxon>Neisseriales</taxon>
        <taxon>Neisseriaceae</taxon>
        <taxon>Eikenella</taxon>
    </lineage>
</organism>
<evidence type="ECO:0008006" key="6">
    <source>
        <dbReference type="Google" id="ProtNLM"/>
    </source>
</evidence>
<accession>A0A1A9RIS8</accession>
<evidence type="ECO:0000259" key="2">
    <source>
        <dbReference type="Pfam" id="PF13550"/>
    </source>
</evidence>
<sequence>MGGQKSGGGARTPYEAPNKLSSAQMLRIVDVISEGVVAGFANGNDAPFKSVFFNDTPVQNPDGSYNFKGVTAVFQRGTPDQSYIPGWESVERTVSVSNPVKNQSPVIRTVSDGGPTRLRVTVGVERNAAVQENGDTLAANTTLIIQLLNDDGVQQQRHVNFTEKGSGAFYHDEVFDQLPKAPFSIKVSRPTPDSNSDKIQNNTFFASYVEITDAKLCYPFTALAALSIDSDQFGGQNPRRNYLIRGIEVQVPSNYDPETRAYTGLWDGSFKTAWTNNPAWVFYDLVQQERYSTLALRLAPEDIDKWSLYQVARYCDEMVPDGFGGLEPRFTCNAYLTDRRQAGELLTELASAFCGMPLWNGNQLSVLLDQGGDPVAQYDNSNVVDGQFAYNGVALKSTYTAVLVRFADKYDSYRSKTEYVADAEAVARYGLNIQSVTAFGCTTRGQAVRYGQWILQTGLRQQDAVSFTVGREGLKHLPYDIIQIADNHFADAQLGGQVLAVSGRVVTLDRTITENLAGWWFQYLALEQNAQGETVPKHYSLKVVSQPQPNQLLLDGDPAGLGYDDHWALSGKVVPRQYRAASIKENTNDGTYTITALRHDPAKYAAVDNSAALFAAGATTNHGRQPQLGNSNLSTNGRDLTLSWENLSADGQVVSYDIKIFKDGRLWRHIPDAPSAEISLQGLPNGDYRAEIRGRTARGVLSKPLEKAWSLNYTITGVRPTPKLFAIGLNWTLPSPLLAEAHTEIRYGRSNDFNQAMPLAKLPAPQTDYQLTNVKTGEHWYFWLRLVDSAGLAGEWTAPVDGVCSDDPSLLLEQLKGKIGKEQFAPGAGEELLNLVGNLAGNNNGMAGNTGKLAGKWDFYSQMNEADYVLSKRINAVRSQFGDKIATVAEEMKTLTTRTEAQARKVQAVESEVAGAKASVTQVAESFADLNGKLSAAYTLKVSTDTRTGTKVVGGISLLADGTSGQSEVVIQADKLVLWNNKKLPMFTVTGDKTYFNGDLIADGSILGRHIKANQTIEAPDIRGGTLNMADGRFIVTKEHGAQLRSDPNSKVGTQLDYRGLIVRNEKGHVMVRVGKLTNWGD</sequence>
<dbReference type="InterPro" id="IPR055385">
    <property type="entry name" value="GpJ_HDII-ins2"/>
</dbReference>
<proteinExistence type="predicted"/>
<dbReference type="Pfam" id="PF24801">
    <property type="entry name" value="FNIII-A_GpJ"/>
    <property type="match status" value="1"/>
</dbReference>
<reference evidence="5" key="1">
    <citation type="submission" date="2016-05" db="EMBL/GenBank/DDBJ databases">
        <title>Draft genome of Corynebacterium afermentans subsp. afermentans LCDC 88199T.</title>
        <authorList>
            <person name="Bernier A.-M."/>
            <person name="Bernard K."/>
        </authorList>
    </citation>
    <scope>NUCLEOTIDE SEQUENCE [LARGE SCALE GENOMIC DNA]</scope>
    <source>
        <strain evidence="5">NML04-0072</strain>
    </source>
</reference>
<gene>
    <name evidence="4" type="ORF">A7P90_05495</name>
</gene>
<protein>
    <recommendedName>
        <fullName evidence="6">Host specificity protein J</fullName>
    </recommendedName>
</protein>
<dbReference type="InterPro" id="IPR015406">
    <property type="entry name" value="GpJ_CSF"/>
</dbReference>
<dbReference type="AlphaFoldDB" id="A0A1A9RIS8"/>
<feature type="domain" description="Tip attachment protein J" evidence="2">
    <location>
        <begin position="338"/>
        <end position="491"/>
    </location>
</feature>
<feature type="domain" description="Tip attachment protein J HDII-ins2" evidence="3">
    <location>
        <begin position="90"/>
        <end position="214"/>
    </location>
</feature>
<dbReference type="Proteomes" id="UP000077589">
    <property type="component" value="Unassembled WGS sequence"/>
</dbReference>
<dbReference type="PANTHER" id="PTHR36251">
    <property type="entry name" value="FELS-1 PROPHAGE HOST SPECIFICITY PROTEIN-RELATED"/>
    <property type="match status" value="1"/>
</dbReference>
<dbReference type="Pfam" id="PF13550">
    <property type="entry name" value="Phage-tail_3"/>
    <property type="match status" value="1"/>
</dbReference>
<dbReference type="OrthoDB" id="109844at2"/>
<dbReference type="InterPro" id="IPR053171">
    <property type="entry name" value="Viral_Tip_Attach_Protein"/>
</dbReference>
<dbReference type="EMBL" id="LXSG01000030">
    <property type="protein sequence ID" value="OAM19381.1"/>
    <property type="molecule type" value="Genomic_DNA"/>
</dbReference>
<dbReference type="PANTHER" id="PTHR36251:SF2">
    <property type="entry name" value="GIFSY-2 PROPHAGE HOST SPECIFICITY PROTEIN J, PHAGE LAMBDA"/>
    <property type="match status" value="1"/>
</dbReference>
<evidence type="ECO:0000259" key="3">
    <source>
        <dbReference type="Pfam" id="PF24801"/>
    </source>
</evidence>
<dbReference type="RefSeq" id="WP_064087694.1">
    <property type="nucleotide sequence ID" value="NZ_LXSG01000030.1"/>
</dbReference>
<dbReference type="InterPro" id="IPR032876">
    <property type="entry name" value="J_dom"/>
</dbReference>
<feature type="domain" description="Tip attachment protein J central straight fiber" evidence="1">
    <location>
        <begin position="920"/>
        <end position="1034"/>
    </location>
</feature>